<protein>
    <submittedName>
        <fullName evidence="5">NAD(P)H-dependent oxidoreductase</fullName>
    </submittedName>
</protein>
<evidence type="ECO:0000259" key="4">
    <source>
        <dbReference type="Pfam" id="PF03358"/>
    </source>
</evidence>
<evidence type="ECO:0000313" key="5">
    <source>
        <dbReference type="EMBL" id="MDA0159418.1"/>
    </source>
</evidence>
<evidence type="ECO:0000256" key="1">
    <source>
        <dbReference type="ARBA" id="ARBA00022630"/>
    </source>
</evidence>
<reference evidence="5" key="1">
    <citation type="submission" date="2022-10" db="EMBL/GenBank/DDBJ databases">
        <title>The WGS of Solirubrobacter ginsenosidimutans DSM 21036.</title>
        <authorList>
            <person name="Jiang Z."/>
        </authorList>
    </citation>
    <scope>NUCLEOTIDE SEQUENCE</scope>
    <source>
        <strain evidence="5">DSM 21036</strain>
    </source>
</reference>
<keyword evidence="6" id="KW-1185">Reference proteome</keyword>
<dbReference type="GO" id="GO:0016491">
    <property type="term" value="F:oxidoreductase activity"/>
    <property type="evidence" value="ECO:0007669"/>
    <property type="project" value="UniProtKB-KW"/>
</dbReference>
<dbReference type="RefSeq" id="WP_270038118.1">
    <property type="nucleotide sequence ID" value="NZ_JAPDOD010000002.1"/>
</dbReference>
<name>A0A9X3S3E4_9ACTN</name>
<proteinExistence type="predicted"/>
<evidence type="ECO:0000313" key="6">
    <source>
        <dbReference type="Proteomes" id="UP001149140"/>
    </source>
</evidence>
<dbReference type="EMBL" id="JAPDOD010000002">
    <property type="protein sequence ID" value="MDA0159418.1"/>
    <property type="molecule type" value="Genomic_DNA"/>
</dbReference>
<dbReference type="InterPro" id="IPR005025">
    <property type="entry name" value="FMN_Rdtase-like_dom"/>
</dbReference>
<organism evidence="5 6">
    <name type="scientific">Solirubrobacter ginsenosidimutans</name>
    <dbReference type="NCBI Taxonomy" id="490573"/>
    <lineage>
        <taxon>Bacteria</taxon>
        <taxon>Bacillati</taxon>
        <taxon>Actinomycetota</taxon>
        <taxon>Thermoleophilia</taxon>
        <taxon>Solirubrobacterales</taxon>
        <taxon>Solirubrobacteraceae</taxon>
        <taxon>Solirubrobacter</taxon>
    </lineage>
</organism>
<dbReference type="PANTHER" id="PTHR43408:SF2">
    <property type="entry name" value="FMN REDUCTASE (NADPH)"/>
    <property type="match status" value="1"/>
</dbReference>
<feature type="domain" description="NADPH-dependent FMN reductase-like" evidence="4">
    <location>
        <begin position="2"/>
        <end position="134"/>
    </location>
</feature>
<keyword evidence="3" id="KW-0560">Oxidoreductase</keyword>
<dbReference type="AlphaFoldDB" id="A0A9X3S3E4"/>
<sequence length="180" mass="18585">MIAAVVGSVTPPGRLRRAVAEALDRAAAPSTLIDLAEHPLPFAGTVKPDAPALTTIAEADAVLLATPVYRGTYTGALKNLLDLLPVEALQGKAVAIVAMGATDHHSLGADWHLRDVLAWFGAVAAPTGVYLTSRDFEDGAPTERAERVLDELLAGLVALADALPTHLGPPPLAARPRTGA</sequence>
<keyword evidence="1" id="KW-0285">Flavoprotein</keyword>
<dbReference type="Pfam" id="PF03358">
    <property type="entry name" value="FMN_red"/>
    <property type="match status" value="1"/>
</dbReference>
<comment type="caution">
    <text evidence="5">The sequence shown here is derived from an EMBL/GenBank/DDBJ whole genome shotgun (WGS) entry which is preliminary data.</text>
</comment>
<dbReference type="PANTHER" id="PTHR43408">
    <property type="entry name" value="FMN REDUCTASE (NADPH)"/>
    <property type="match status" value="1"/>
</dbReference>
<keyword evidence="2" id="KW-0288">FMN</keyword>
<evidence type="ECO:0000256" key="2">
    <source>
        <dbReference type="ARBA" id="ARBA00022643"/>
    </source>
</evidence>
<gene>
    <name evidence="5" type="ORF">OM076_04010</name>
</gene>
<dbReference type="InterPro" id="IPR051814">
    <property type="entry name" value="NAD(P)H-dep_FMN_reductase"/>
</dbReference>
<dbReference type="Proteomes" id="UP001149140">
    <property type="component" value="Unassembled WGS sequence"/>
</dbReference>
<accession>A0A9X3S3E4</accession>
<dbReference type="Gene3D" id="3.40.50.360">
    <property type="match status" value="1"/>
</dbReference>
<dbReference type="InterPro" id="IPR029039">
    <property type="entry name" value="Flavoprotein-like_sf"/>
</dbReference>
<evidence type="ECO:0000256" key="3">
    <source>
        <dbReference type="ARBA" id="ARBA00023002"/>
    </source>
</evidence>
<dbReference type="SUPFAM" id="SSF52218">
    <property type="entry name" value="Flavoproteins"/>
    <property type="match status" value="1"/>
</dbReference>